<gene>
    <name evidence="1" type="ORF">F2P56_020720</name>
</gene>
<dbReference type="Gramene" id="Jr09_13140_p1">
    <property type="protein sequence ID" value="cds.Jr09_13140_p1"/>
    <property type="gene ID" value="Jr09_13140"/>
</dbReference>
<name>A0A833U590_JUGRE</name>
<evidence type="ECO:0000313" key="2">
    <source>
        <dbReference type="Proteomes" id="UP000619265"/>
    </source>
</evidence>
<accession>A0A833U590</accession>
<dbReference type="EMBL" id="LIHL02000009">
    <property type="protein sequence ID" value="KAF5460881.1"/>
    <property type="molecule type" value="Genomic_DNA"/>
</dbReference>
<dbReference type="AlphaFoldDB" id="A0A833U590"/>
<feature type="non-terminal residue" evidence="1">
    <location>
        <position position="140"/>
    </location>
</feature>
<organism evidence="1 2">
    <name type="scientific">Juglans regia</name>
    <name type="common">English walnut</name>
    <dbReference type="NCBI Taxonomy" id="51240"/>
    <lineage>
        <taxon>Eukaryota</taxon>
        <taxon>Viridiplantae</taxon>
        <taxon>Streptophyta</taxon>
        <taxon>Embryophyta</taxon>
        <taxon>Tracheophyta</taxon>
        <taxon>Spermatophyta</taxon>
        <taxon>Magnoliopsida</taxon>
        <taxon>eudicotyledons</taxon>
        <taxon>Gunneridae</taxon>
        <taxon>Pentapetalae</taxon>
        <taxon>rosids</taxon>
        <taxon>fabids</taxon>
        <taxon>Fagales</taxon>
        <taxon>Juglandaceae</taxon>
        <taxon>Juglans</taxon>
    </lineage>
</organism>
<sequence>PSSLISLSLSLSLSRENPSLLSLFLYQSKICSSWPSFSSFSLRHRLILSKEVRRDHILAACKDSVASLFTFDLTSQCTLNGRFKKLLVCHCCLTTCLQMFIYINVLQINHNNNTRKIFEVEGTEIHQSLLDDVFPLTPIQ</sequence>
<proteinExistence type="predicted"/>
<comment type="caution">
    <text evidence="1">The sequence shown here is derived from an EMBL/GenBank/DDBJ whole genome shotgun (WGS) entry which is preliminary data.</text>
</comment>
<reference evidence="1" key="2">
    <citation type="submission" date="2020-03" db="EMBL/GenBank/DDBJ databases">
        <title>Walnut 2.0.</title>
        <authorList>
            <person name="Marrano A."/>
            <person name="Britton M."/>
            <person name="Zimin A.V."/>
            <person name="Zaini P.A."/>
            <person name="Workman R."/>
            <person name="Puiu D."/>
            <person name="Bianco L."/>
            <person name="Allen B.J."/>
            <person name="Troggio M."/>
            <person name="Leslie C.A."/>
            <person name="Timp W."/>
            <person name="Dendekar A."/>
            <person name="Salzberg S.L."/>
            <person name="Neale D.B."/>
        </authorList>
    </citation>
    <scope>NUCLEOTIDE SEQUENCE</scope>
    <source>
        <tissue evidence="1">Leaves</tissue>
    </source>
</reference>
<reference evidence="1" key="1">
    <citation type="submission" date="2015-10" db="EMBL/GenBank/DDBJ databases">
        <authorList>
            <person name="Martinez-Garcia P.J."/>
            <person name="Crepeau M.W."/>
            <person name="Puiu D."/>
            <person name="Gonzalez-Ibeas D."/>
            <person name="Whalen J."/>
            <person name="Stevens K."/>
            <person name="Paul R."/>
            <person name="Butterfield T."/>
            <person name="Britton M."/>
            <person name="Reagan R."/>
            <person name="Chakraborty S."/>
            <person name="Walawage S.L."/>
            <person name="Vasquez-Gross H.A."/>
            <person name="Cardeno C."/>
            <person name="Famula R."/>
            <person name="Pratt K."/>
            <person name="Kuruganti S."/>
            <person name="Aradhya M.K."/>
            <person name="Leslie C.A."/>
            <person name="Dandekar A.M."/>
            <person name="Salzberg S.L."/>
            <person name="Wegrzyn J.L."/>
            <person name="Langley C.H."/>
            <person name="Neale D.B."/>
        </authorList>
    </citation>
    <scope>NUCLEOTIDE SEQUENCE</scope>
    <source>
        <tissue evidence="1">Leaves</tissue>
    </source>
</reference>
<evidence type="ECO:0000313" key="1">
    <source>
        <dbReference type="EMBL" id="KAF5460881.1"/>
    </source>
</evidence>
<dbReference type="Proteomes" id="UP000619265">
    <property type="component" value="Unassembled WGS sequence"/>
</dbReference>
<protein>
    <submittedName>
        <fullName evidence="1">Uncharacterized protein</fullName>
    </submittedName>
</protein>